<dbReference type="GO" id="GO:0005886">
    <property type="term" value="C:plasma membrane"/>
    <property type="evidence" value="ECO:0007669"/>
    <property type="project" value="UniProtKB-SubCell"/>
</dbReference>
<comment type="caution">
    <text evidence="12">The sequence shown here is derived from an EMBL/GenBank/DDBJ whole genome shotgun (WGS) entry which is preliminary data.</text>
</comment>
<dbReference type="SUPFAM" id="SSF52540">
    <property type="entry name" value="P-loop containing nucleoside triphosphate hydrolases"/>
    <property type="match status" value="1"/>
</dbReference>
<evidence type="ECO:0000256" key="8">
    <source>
        <dbReference type="ARBA" id="ARBA00023136"/>
    </source>
</evidence>
<evidence type="ECO:0000256" key="4">
    <source>
        <dbReference type="ARBA" id="ARBA00022692"/>
    </source>
</evidence>
<dbReference type="PROSITE" id="PS50893">
    <property type="entry name" value="ABC_TRANSPORTER_2"/>
    <property type="match status" value="1"/>
</dbReference>
<dbReference type="Gene3D" id="1.20.1560.10">
    <property type="entry name" value="ABC transporter type 1, transmembrane domain"/>
    <property type="match status" value="1"/>
</dbReference>
<dbReference type="Pfam" id="PF00664">
    <property type="entry name" value="ABC_membrane"/>
    <property type="match status" value="1"/>
</dbReference>
<organism evidence="12 13">
    <name type="scientific">Ruminiclostridium cellobioparum subsp. termitidis CT1112</name>
    <dbReference type="NCBI Taxonomy" id="1195236"/>
    <lineage>
        <taxon>Bacteria</taxon>
        <taxon>Bacillati</taxon>
        <taxon>Bacillota</taxon>
        <taxon>Clostridia</taxon>
        <taxon>Eubacteriales</taxon>
        <taxon>Oscillospiraceae</taxon>
        <taxon>Ruminiclostridium</taxon>
    </lineage>
</organism>
<feature type="transmembrane region" description="Helical" evidence="9">
    <location>
        <begin position="24"/>
        <end position="45"/>
    </location>
</feature>
<dbReference type="Proteomes" id="UP000014155">
    <property type="component" value="Unassembled WGS sequence"/>
</dbReference>
<evidence type="ECO:0000256" key="7">
    <source>
        <dbReference type="ARBA" id="ARBA00022989"/>
    </source>
</evidence>
<keyword evidence="2" id="KW-0813">Transport</keyword>
<dbReference type="PANTHER" id="PTHR43394:SF1">
    <property type="entry name" value="ATP-BINDING CASSETTE SUB-FAMILY B MEMBER 10, MITOCHONDRIAL"/>
    <property type="match status" value="1"/>
</dbReference>
<dbReference type="GO" id="GO:0015421">
    <property type="term" value="F:ABC-type oligopeptide transporter activity"/>
    <property type="evidence" value="ECO:0007669"/>
    <property type="project" value="TreeGrafter"/>
</dbReference>
<evidence type="ECO:0000256" key="1">
    <source>
        <dbReference type="ARBA" id="ARBA00004651"/>
    </source>
</evidence>
<protein>
    <submittedName>
        <fullName evidence="12">ABC transporter</fullName>
    </submittedName>
</protein>
<dbReference type="GO" id="GO:0016887">
    <property type="term" value="F:ATP hydrolysis activity"/>
    <property type="evidence" value="ECO:0007669"/>
    <property type="project" value="InterPro"/>
</dbReference>
<dbReference type="InterPro" id="IPR036640">
    <property type="entry name" value="ABC1_TM_sf"/>
</dbReference>
<dbReference type="Gene3D" id="3.40.50.300">
    <property type="entry name" value="P-loop containing nucleotide triphosphate hydrolases"/>
    <property type="match status" value="1"/>
</dbReference>
<keyword evidence="3" id="KW-1003">Cell membrane</keyword>
<dbReference type="Pfam" id="PF00005">
    <property type="entry name" value="ABC_tran"/>
    <property type="match status" value="1"/>
</dbReference>
<dbReference type="PROSITE" id="PS00211">
    <property type="entry name" value="ABC_TRANSPORTER_1"/>
    <property type="match status" value="1"/>
</dbReference>
<dbReference type="SMART" id="SM00382">
    <property type="entry name" value="AAA"/>
    <property type="match status" value="1"/>
</dbReference>
<accession>S0FRI0</accession>
<evidence type="ECO:0000313" key="13">
    <source>
        <dbReference type="Proteomes" id="UP000014155"/>
    </source>
</evidence>
<dbReference type="InterPro" id="IPR011527">
    <property type="entry name" value="ABC1_TM_dom"/>
</dbReference>
<dbReference type="PATRIC" id="fig|1195236.3.peg.1396"/>
<evidence type="ECO:0000259" key="11">
    <source>
        <dbReference type="PROSITE" id="PS50929"/>
    </source>
</evidence>
<dbReference type="InterPro" id="IPR003439">
    <property type="entry name" value="ABC_transporter-like_ATP-bd"/>
</dbReference>
<dbReference type="AlphaFoldDB" id="S0FRI0"/>
<dbReference type="GO" id="GO:0005524">
    <property type="term" value="F:ATP binding"/>
    <property type="evidence" value="ECO:0007669"/>
    <property type="project" value="UniProtKB-KW"/>
</dbReference>
<keyword evidence="5" id="KW-0547">Nucleotide-binding</keyword>
<evidence type="ECO:0000256" key="3">
    <source>
        <dbReference type="ARBA" id="ARBA00022475"/>
    </source>
</evidence>
<feature type="domain" description="ABC transporter" evidence="10">
    <location>
        <begin position="346"/>
        <end position="581"/>
    </location>
</feature>
<feature type="transmembrane region" description="Helical" evidence="9">
    <location>
        <begin position="65"/>
        <end position="86"/>
    </location>
</feature>
<evidence type="ECO:0000256" key="2">
    <source>
        <dbReference type="ARBA" id="ARBA00022448"/>
    </source>
</evidence>
<evidence type="ECO:0000256" key="9">
    <source>
        <dbReference type="SAM" id="Phobius"/>
    </source>
</evidence>
<keyword evidence="8 9" id="KW-0472">Membrane</keyword>
<proteinExistence type="predicted"/>
<evidence type="ECO:0000256" key="6">
    <source>
        <dbReference type="ARBA" id="ARBA00022840"/>
    </source>
</evidence>
<dbReference type="PANTHER" id="PTHR43394">
    <property type="entry name" value="ATP-DEPENDENT PERMEASE MDL1, MITOCHONDRIAL"/>
    <property type="match status" value="1"/>
</dbReference>
<feature type="transmembrane region" description="Helical" evidence="9">
    <location>
        <begin position="249"/>
        <end position="271"/>
    </location>
</feature>
<evidence type="ECO:0000256" key="5">
    <source>
        <dbReference type="ARBA" id="ARBA00022741"/>
    </source>
</evidence>
<sequence>MVLMKEKETVKGKQLLLTFIRDHIWSYVAGILILLFSSFCAMLIPKILGIITDGLDKRNMAREQIYQYVLLMLGAIILVFILKYIWRYLLIGNCRTVECYLRDNLFKHLQTLSVDFYSHHKTGDLVAYAINDIQAVRFMFGGGFVQALDGITISVVSIIFMANTINPILTVMALAPVPVAAVIMVRIGKLIRERFKRVQEAFADISDKVQENLSGIRVIKAFAQEREEVLNFTKFSQSRVDTQMKLTQASAIMGPSAQICFGFSFLFFIVYGSRLVMDGTISLGDYIAFNTYMITVMGPVMNISKIIETWQRGIASYRRLNEIFCVPPALEGTVSICDVCEIKGKIEIRNLSFTYPKANRRALKDINIQLEQGKTLGILGKTGSGKTTLINLLLRLFDVKDGHIFVDGIDINKIPVDVLRECIGYVPQDNFLFSTTIKNNIEFFKPVHSDDEIEEVSKISAIYDNIMELQEGFDTVVGERGTTLSGGQKQRVSIARALIKDPSILILDDSLSAVDSKTEETILGNIRDVLESRTGIIISHRISTVMHADEIIYLENGRIVERGTHAQLMELEANYFKLYKTQTNQAETLEEVVK</sequence>
<comment type="subcellular location">
    <subcellularLocation>
        <location evidence="1">Cell membrane</location>
        <topology evidence="1">Multi-pass membrane protein</topology>
    </subcellularLocation>
</comment>
<feature type="transmembrane region" description="Helical" evidence="9">
    <location>
        <begin position="168"/>
        <end position="187"/>
    </location>
</feature>
<feature type="domain" description="ABC transmembrane type-1" evidence="11">
    <location>
        <begin position="28"/>
        <end position="312"/>
    </location>
</feature>
<gene>
    <name evidence="12" type="ORF">CTER_1101</name>
</gene>
<keyword evidence="6" id="KW-0067">ATP-binding</keyword>
<dbReference type="eggNOG" id="COG1132">
    <property type="taxonomic scope" value="Bacteria"/>
</dbReference>
<dbReference type="InterPro" id="IPR027417">
    <property type="entry name" value="P-loop_NTPase"/>
</dbReference>
<feature type="transmembrane region" description="Helical" evidence="9">
    <location>
        <begin position="138"/>
        <end position="162"/>
    </location>
</feature>
<dbReference type="InterPro" id="IPR003593">
    <property type="entry name" value="AAA+_ATPase"/>
</dbReference>
<dbReference type="SUPFAM" id="SSF90123">
    <property type="entry name" value="ABC transporter transmembrane region"/>
    <property type="match status" value="1"/>
</dbReference>
<keyword evidence="4 9" id="KW-0812">Transmembrane</keyword>
<dbReference type="PROSITE" id="PS50929">
    <property type="entry name" value="ABC_TM1F"/>
    <property type="match status" value="1"/>
</dbReference>
<dbReference type="STRING" id="1195236.CTER_1101"/>
<dbReference type="InterPro" id="IPR017871">
    <property type="entry name" value="ABC_transporter-like_CS"/>
</dbReference>
<evidence type="ECO:0000313" key="12">
    <source>
        <dbReference type="EMBL" id="EMS72956.1"/>
    </source>
</evidence>
<evidence type="ECO:0000259" key="10">
    <source>
        <dbReference type="PROSITE" id="PS50893"/>
    </source>
</evidence>
<name>S0FRI0_RUMCE</name>
<dbReference type="CDD" id="cd18541">
    <property type="entry name" value="ABC_6TM_TmrB_like"/>
    <property type="match status" value="1"/>
</dbReference>
<dbReference type="InterPro" id="IPR039421">
    <property type="entry name" value="Type_1_exporter"/>
</dbReference>
<reference evidence="12 13" key="1">
    <citation type="journal article" date="2013" name="Genome Announc.">
        <title>Draft Genome Sequence of the Cellulolytic, Mesophilic, Anaerobic Bacterium Clostridium termitidis Strain CT1112 (DSM 5398).</title>
        <authorList>
            <person name="Lal S."/>
            <person name="Ramachandran U."/>
            <person name="Zhang X."/>
            <person name="Munir R."/>
            <person name="Sparling R."/>
            <person name="Levin D.B."/>
        </authorList>
    </citation>
    <scope>NUCLEOTIDE SEQUENCE [LARGE SCALE GENOMIC DNA]</scope>
    <source>
        <strain evidence="12 13">CT1112</strain>
    </source>
</reference>
<dbReference type="FunFam" id="3.40.50.300:FF:000221">
    <property type="entry name" value="Multidrug ABC transporter ATP-binding protein"/>
    <property type="match status" value="1"/>
</dbReference>
<keyword evidence="7 9" id="KW-1133">Transmembrane helix</keyword>
<dbReference type="EMBL" id="AORV01000025">
    <property type="protein sequence ID" value="EMS72956.1"/>
    <property type="molecule type" value="Genomic_DNA"/>
</dbReference>
<keyword evidence="13" id="KW-1185">Reference proteome</keyword>